<feature type="region of interest" description="Disordered" evidence="6">
    <location>
        <begin position="1"/>
        <end position="27"/>
    </location>
</feature>
<feature type="region of interest" description="Disordered" evidence="6">
    <location>
        <begin position="614"/>
        <end position="642"/>
    </location>
</feature>
<feature type="compositionally biased region" description="Basic and acidic residues" evidence="6">
    <location>
        <begin position="1322"/>
        <end position="1342"/>
    </location>
</feature>
<feature type="compositionally biased region" description="Acidic residues" evidence="6">
    <location>
        <begin position="1400"/>
        <end position="1439"/>
    </location>
</feature>
<feature type="domain" description="SCA7" evidence="7">
    <location>
        <begin position="1564"/>
        <end position="1618"/>
    </location>
</feature>
<evidence type="ECO:0000256" key="1">
    <source>
        <dbReference type="ARBA" id="ARBA00004123"/>
    </source>
</evidence>
<dbReference type="Pfam" id="PF08313">
    <property type="entry name" value="SCA7"/>
    <property type="match status" value="1"/>
</dbReference>
<reference evidence="8 9" key="1">
    <citation type="submission" date="2019-09" db="EMBL/GenBank/DDBJ databases">
        <title>The hologenome of the rock-dwelling lichen Lasallia pustulata.</title>
        <authorList>
            <person name="Greshake Tzovaras B."/>
            <person name="Segers F."/>
            <person name="Bicker A."/>
            <person name="Dal Grande F."/>
            <person name="Otte J."/>
            <person name="Hankeln T."/>
            <person name="Schmitt I."/>
            <person name="Ebersberger I."/>
        </authorList>
    </citation>
    <scope>NUCLEOTIDE SEQUENCE [LARGE SCALE GENOMIC DNA]</scope>
    <source>
        <strain evidence="8">A1-1</strain>
    </source>
</reference>
<name>A0A5M8PYB2_9LECA</name>
<dbReference type="GO" id="GO:0051301">
    <property type="term" value="P:cell division"/>
    <property type="evidence" value="ECO:0007669"/>
    <property type="project" value="UniProtKB-KW"/>
</dbReference>
<dbReference type="PROSITE" id="PS51505">
    <property type="entry name" value="SCA7"/>
    <property type="match status" value="1"/>
</dbReference>
<gene>
    <name evidence="8" type="ORF">FRX48_02426</name>
</gene>
<dbReference type="Gene3D" id="1.25.10.10">
    <property type="entry name" value="Leucine-rich Repeat Variant"/>
    <property type="match status" value="1"/>
</dbReference>
<dbReference type="Proteomes" id="UP000324767">
    <property type="component" value="Unassembled WGS sequence"/>
</dbReference>
<feature type="region of interest" description="Disordered" evidence="6">
    <location>
        <begin position="1313"/>
        <end position="1577"/>
    </location>
</feature>
<feature type="region of interest" description="Disordered" evidence="6">
    <location>
        <begin position="298"/>
        <end position="333"/>
    </location>
</feature>
<dbReference type="InterPro" id="IPR011989">
    <property type="entry name" value="ARM-like"/>
</dbReference>
<keyword evidence="5" id="KW-0131">Cell cycle</keyword>
<feature type="compositionally biased region" description="Low complexity" evidence="6">
    <location>
        <begin position="1544"/>
        <end position="1553"/>
    </location>
</feature>
<feature type="compositionally biased region" description="Low complexity" evidence="6">
    <location>
        <begin position="614"/>
        <end position="623"/>
    </location>
</feature>
<dbReference type="EMBL" id="VXIT01000003">
    <property type="protein sequence ID" value="KAA6414064.1"/>
    <property type="molecule type" value="Genomic_DNA"/>
</dbReference>
<dbReference type="OrthoDB" id="200660at2759"/>
<evidence type="ECO:0000256" key="3">
    <source>
        <dbReference type="ARBA" id="ARBA00022776"/>
    </source>
</evidence>
<evidence type="ECO:0000313" key="8">
    <source>
        <dbReference type="EMBL" id="KAA6414064.1"/>
    </source>
</evidence>
<dbReference type="GO" id="GO:0000785">
    <property type="term" value="C:chromatin"/>
    <property type="evidence" value="ECO:0007669"/>
    <property type="project" value="TreeGrafter"/>
</dbReference>
<dbReference type="GO" id="GO:0005634">
    <property type="term" value="C:nucleus"/>
    <property type="evidence" value="ECO:0007669"/>
    <property type="project" value="UniProtKB-SubCell"/>
</dbReference>
<keyword evidence="2" id="KW-0132">Cell division</keyword>
<feature type="compositionally biased region" description="Acidic residues" evidence="6">
    <location>
        <begin position="1447"/>
        <end position="1473"/>
    </location>
</feature>
<proteinExistence type="predicted"/>
<dbReference type="Pfam" id="PF20168">
    <property type="entry name" value="PDS5"/>
    <property type="match status" value="1"/>
</dbReference>
<organism evidence="8 9">
    <name type="scientific">Lasallia pustulata</name>
    <dbReference type="NCBI Taxonomy" id="136370"/>
    <lineage>
        <taxon>Eukaryota</taxon>
        <taxon>Fungi</taxon>
        <taxon>Dikarya</taxon>
        <taxon>Ascomycota</taxon>
        <taxon>Pezizomycotina</taxon>
        <taxon>Lecanoromycetes</taxon>
        <taxon>OSLEUM clade</taxon>
        <taxon>Umbilicariomycetidae</taxon>
        <taxon>Umbilicariales</taxon>
        <taxon>Umbilicariaceae</taxon>
        <taxon>Lasallia</taxon>
    </lineage>
</organism>
<feature type="compositionally biased region" description="Acidic residues" evidence="6">
    <location>
        <begin position="1483"/>
        <end position="1504"/>
    </location>
</feature>
<keyword evidence="3" id="KW-0498">Mitosis</keyword>
<comment type="subcellular location">
    <subcellularLocation>
        <location evidence="1">Nucleus</location>
    </subcellularLocation>
</comment>
<evidence type="ECO:0000256" key="6">
    <source>
        <dbReference type="SAM" id="MobiDB-lite"/>
    </source>
</evidence>
<sequence>MPARTRPAASRVTEVMEPEEPEHHAAGLQFNEPLSWRAGKPIAVADLLRRLQALSTEMRDMEQEENERDSFTHVAKELASPNLLAHKDKGVKAWTACCLVDILRLCAPDAPYTAQQLRDIFTMLIISIFPALSDPSNAYNNQHMYALQSLAQVKSIILLTDIPSSESLTLHLFTSFFDILSGSSKASTGEQLGKNVELNMTQILVIMVDESTNLPSQVVDVIVAQFLRTDPRVVATIGGKNKKNGVTSTLEERQSTLVLKELPPAYNMAKTICNSCPEKMARYVSQYFNDVILDASASSTSNGVGKDRSHRRKSDDLDESDDDIPSGPTEEDLKELNKAHRLLRELWRASPAVLQNVIPQLEAELSAENVQLRLLATQTLGDIVSGIGAAGPPPPPSMDPAAYPPVSLLSPAETPLSLNLLTTPSSPQPFPQAHPQAYSNFLGRRQDKSSLIRSAWTTGIGHILSTSAGGVGLSQHDEQRLVSDLARMLGDADEKVRIAAVKAVGNFSFRDVIQKLGSVGGVTTTGSVLATLAERVRDRKHPVRVEAMRVLARIWGVAAGEIAAGNEQVLSIISAAPSKILDTFYANDMEINVLLDHVSFELLLPLSYPPIKSKAAKSSGSSSQRIKDSQTNGDGDSESADPDKIRTERVLILVKHLDEKAKKVFFAVQSRQVTLAKIMTAYLQRCEDYNGGVMDENEKQIKDHLTRLIDSLSKILPDPAGVSSDLWKFAKMHDRRSYQLIRFCMTPESDYRTVYKAIKEFTKRVEAAPTAPAGLLDTLIPLLYRISIIVYNKSHVPAVMEYSRTNEKGLASTAHEILKEISSRTPEVLKAHVQELCRILQEQAPTDKKPNDASAVDDLKACAAFAQKFAKEIPQDRKFVQAMTGFALRGTPPEAAKYAVSIMMATSGKKELLARDLIAKSVKDFKYGSEGFLSRLATLSQLVLLVPQDVDDNIDDIIDIAIKQVLLQVRSPASTADYNWSEEVDDECDAKCWALKILVNRLRSQQDDSTLPDTAAPVYSLLSTLIKKEGELSKSEHTPASHRPRLRLLAARSYLKLCTSKPHDTLLSPAAFNALAEVAQDPLVEVRSSFLQRLKKYAAQSRLPQRFYTIPFLLAFEPIESLKSETATWIRSRAAFLSTISTHQKGAAKASTVMESVFARLLSLLAHHPDFADTADDLLDFARYVIFYLVNVANSDNISLIYHVAQRVKQCSDVISAPRLTNGKQAEISPIDPNLYHLSDLAQLVINKFADAHDWSIQILPAKIRLPSSLFVDIKDHEFALRIAEKNYLPEPEHGSSMDYQIENLVRISIRAGRTSHKKRKSDAVDDGEHRAIKKAKSDSHTKAKVAGLSIRKANKAAVTKTPKAKKAVQEQSPEVPPSSERRRSGRVQTVAVSGKYAERDDEEDDEEMELMNQDEDEVDEEEEEEEEDEKEEGENVETEEGKGEEGEAEEDKAEEVEKEAEAEAEPEAPPAEDGDKHQREELPDEEMQDQDADENDDDDEDEEAHLSPPRSPSPKPKTKTKRKPPPKSTSKTSKSTSGRRRVPSPAAASSPPASSPRVPPTTTTTNKPPVDPNTRCAVPLPTGLPCTRLLTCKTHSLSAKRAVVGRRAPFDELVKGV</sequence>
<protein>
    <submittedName>
        <fullName evidence="8">Sister chromatid cohesion and DNA repair</fullName>
    </submittedName>
</protein>
<comment type="caution">
    <text evidence="8">The sequence shown here is derived from an EMBL/GenBank/DDBJ whole genome shotgun (WGS) entry which is preliminary data.</text>
</comment>
<dbReference type="SUPFAM" id="SSF48371">
    <property type="entry name" value="ARM repeat"/>
    <property type="match status" value="1"/>
</dbReference>
<evidence type="ECO:0000313" key="9">
    <source>
        <dbReference type="Proteomes" id="UP000324767"/>
    </source>
</evidence>
<evidence type="ECO:0000259" key="7">
    <source>
        <dbReference type="PROSITE" id="PS51505"/>
    </source>
</evidence>
<accession>A0A5M8PYB2</accession>
<dbReference type="InterPro" id="IPR016024">
    <property type="entry name" value="ARM-type_fold"/>
</dbReference>
<dbReference type="GO" id="GO:0007064">
    <property type="term" value="P:mitotic sister chromatid cohesion"/>
    <property type="evidence" value="ECO:0007669"/>
    <property type="project" value="InterPro"/>
</dbReference>
<feature type="compositionally biased region" description="Basic residues" evidence="6">
    <location>
        <begin position="1517"/>
        <end position="1526"/>
    </location>
</feature>
<dbReference type="InterPro" id="IPR013243">
    <property type="entry name" value="SCA7_dom"/>
</dbReference>
<dbReference type="GO" id="GO:0006281">
    <property type="term" value="P:DNA repair"/>
    <property type="evidence" value="ECO:0007669"/>
    <property type="project" value="TreeGrafter"/>
</dbReference>
<evidence type="ECO:0000256" key="5">
    <source>
        <dbReference type="ARBA" id="ARBA00023306"/>
    </source>
</evidence>
<dbReference type="CDD" id="cd19953">
    <property type="entry name" value="PDS5"/>
    <property type="match status" value="1"/>
</dbReference>
<keyword evidence="4" id="KW-0539">Nucleus</keyword>
<dbReference type="InterPro" id="IPR039776">
    <property type="entry name" value="Pds5"/>
</dbReference>
<evidence type="ECO:0000256" key="4">
    <source>
        <dbReference type="ARBA" id="ARBA00023242"/>
    </source>
</evidence>
<dbReference type="PANTHER" id="PTHR12663:SF0">
    <property type="entry name" value="PRECOCIOUS DISSOCIATION OF SISTERS 5, ISOFORM A"/>
    <property type="match status" value="1"/>
</dbReference>
<feature type="compositionally biased region" description="Acidic residues" evidence="6">
    <location>
        <begin position="316"/>
        <end position="333"/>
    </location>
</feature>
<dbReference type="PANTHER" id="PTHR12663">
    <property type="entry name" value="ANDROGEN INDUCED INHIBITOR OF PROLIFERATION AS3 / PDS5-RELATED"/>
    <property type="match status" value="1"/>
</dbReference>
<evidence type="ECO:0000256" key="2">
    <source>
        <dbReference type="ARBA" id="ARBA00022618"/>
    </source>
</evidence>